<organism evidence="1 2">
    <name type="scientific">Escallonia herrerae</name>
    <dbReference type="NCBI Taxonomy" id="1293975"/>
    <lineage>
        <taxon>Eukaryota</taxon>
        <taxon>Viridiplantae</taxon>
        <taxon>Streptophyta</taxon>
        <taxon>Embryophyta</taxon>
        <taxon>Tracheophyta</taxon>
        <taxon>Spermatophyta</taxon>
        <taxon>Magnoliopsida</taxon>
        <taxon>eudicotyledons</taxon>
        <taxon>Gunneridae</taxon>
        <taxon>Pentapetalae</taxon>
        <taxon>asterids</taxon>
        <taxon>campanulids</taxon>
        <taxon>Escalloniales</taxon>
        <taxon>Escalloniaceae</taxon>
        <taxon>Escallonia</taxon>
    </lineage>
</organism>
<protein>
    <submittedName>
        <fullName evidence="1">Uncharacterized protein</fullName>
    </submittedName>
</protein>
<dbReference type="EMBL" id="JAVXUP010003584">
    <property type="protein sequence ID" value="KAK2998567.1"/>
    <property type="molecule type" value="Genomic_DNA"/>
</dbReference>
<name>A0AA88UZ79_9ASTE</name>
<comment type="caution">
    <text evidence="1">The sequence shown here is derived from an EMBL/GenBank/DDBJ whole genome shotgun (WGS) entry which is preliminary data.</text>
</comment>
<proteinExistence type="predicted"/>
<accession>A0AA88UZ79</accession>
<reference evidence="1" key="1">
    <citation type="submission" date="2022-12" db="EMBL/GenBank/DDBJ databases">
        <title>Draft genome assemblies for two species of Escallonia (Escalloniales).</title>
        <authorList>
            <person name="Chanderbali A."/>
            <person name="Dervinis C."/>
            <person name="Anghel I."/>
            <person name="Soltis D."/>
            <person name="Soltis P."/>
            <person name="Zapata F."/>
        </authorList>
    </citation>
    <scope>NUCLEOTIDE SEQUENCE</scope>
    <source>
        <strain evidence="1">UCBG64.0493</strain>
        <tissue evidence="1">Leaf</tissue>
    </source>
</reference>
<evidence type="ECO:0000313" key="2">
    <source>
        <dbReference type="Proteomes" id="UP001188597"/>
    </source>
</evidence>
<dbReference type="Proteomes" id="UP001188597">
    <property type="component" value="Unassembled WGS sequence"/>
</dbReference>
<evidence type="ECO:0000313" key="1">
    <source>
        <dbReference type="EMBL" id="KAK2998567.1"/>
    </source>
</evidence>
<keyword evidence="2" id="KW-1185">Reference proteome</keyword>
<dbReference type="AlphaFoldDB" id="A0AA88UZ79"/>
<gene>
    <name evidence="1" type="ORF">RJ639_024164</name>
</gene>
<sequence>MASQLIRSEVLAFSLAITGILVETDPSSRRKVLKREKINITGVCITAEQPDRTPSAFSRLEEFSVQKKLVAQGCLSRQSKDDGEQNGYVSPYDEKLKRRQLFLLLCAADLFPTLPSFGKTKRYEVKADASENYVKRDFGLTYPEFEFGSDDSPKAV</sequence>